<dbReference type="AlphaFoldDB" id="A0A1J5SD49"/>
<comment type="caution">
    <text evidence="1">The sequence shown here is derived from an EMBL/GenBank/DDBJ whole genome shotgun (WGS) entry which is preliminary data.</text>
</comment>
<dbReference type="EMBL" id="MLJW01000047">
    <property type="protein sequence ID" value="OIR05867.1"/>
    <property type="molecule type" value="Genomic_DNA"/>
</dbReference>
<proteinExistence type="predicted"/>
<organism evidence="1">
    <name type="scientific">mine drainage metagenome</name>
    <dbReference type="NCBI Taxonomy" id="410659"/>
    <lineage>
        <taxon>unclassified sequences</taxon>
        <taxon>metagenomes</taxon>
        <taxon>ecological metagenomes</taxon>
    </lineage>
</organism>
<evidence type="ECO:0000313" key="1">
    <source>
        <dbReference type="EMBL" id="OIR05867.1"/>
    </source>
</evidence>
<gene>
    <name evidence="1" type="ORF">GALL_119940</name>
</gene>
<sequence>MNPSDFWKNFRLGEEIHVSGTFIYNGLRRFHELRRLDFADELFEFLYELSVGLERLLKTAVVLYEHSDNIDQEELEKSLITHNHLDLVARLRKHVGLNFGTTHNDLLSLLGTFYKSLRYDRFALTSVYEGKKEAKAIRGLLAKHLQLKFPDEESFFGTDNNDQYRNFIRRTVLKIAREVFRVIGDRARQINLYTYELRNGSKAESVFLREVDIADEDVLWKELLIFFMNAEADTGYLQFLKETQPLEFDPALVPDYLDCFKSDASKADVMDELEHHYSEMECDERKERLQRMRVIGAPNVFFGEDDEIDNADI</sequence>
<accession>A0A1J5SD49</accession>
<protein>
    <submittedName>
        <fullName evidence="1">Uncharacterized protein</fullName>
    </submittedName>
</protein>
<name>A0A1J5SD49_9ZZZZ</name>
<reference evidence="1" key="1">
    <citation type="submission" date="2016-10" db="EMBL/GenBank/DDBJ databases">
        <title>Sequence of Gallionella enrichment culture.</title>
        <authorList>
            <person name="Poehlein A."/>
            <person name="Muehling M."/>
            <person name="Daniel R."/>
        </authorList>
    </citation>
    <scope>NUCLEOTIDE SEQUENCE</scope>
</reference>